<dbReference type="GO" id="GO:0051308">
    <property type="term" value="P:male meiosis chromosome separation"/>
    <property type="evidence" value="ECO:0007669"/>
    <property type="project" value="TreeGrafter"/>
</dbReference>
<dbReference type="AlphaFoldDB" id="A0AAV4FGB5"/>
<comment type="caution">
    <text evidence="1">The sequence shown here is derived from an EMBL/GenBank/DDBJ whole genome shotgun (WGS) entry which is preliminary data.</text>
</comment>
<dbReference type="PANTHER" id="PTHR28642">
    <property type="entry name" value="MEIOSIS 1 ARREST PROTEIN"/>
    <property type="match status" value="1"/>
</dbReference>
<reference evidence="1 2" key="1">
    <citation type="journal article" date="2021" name="Elife">
        <title>Chloroplast acquisition without the gene transfer in kleptoplastic sea slugs, Plakobranchus ocellatus.</title>
        <authorList>
            <person name="Maeda T."/>
            <person name="Takahashi S."/>
            <person name="Yoshida T."/>
            <person name="Shimamura S."/>
            <person name="Takaki Y."/>
            <person name="Nagai Y."/>
            <person name="Toyoda A."/>
            <person name="Suzuki Y."/>
            <person name="Arimoto A."/>
            <person name="Ishii H."/>
            <person name="Satoh N."/>
            <person name="Nishiyama T."/>
            <person name="Hasebe M."/>
            <person name="Maruyama T."/>
            <person name="Minagawa J."/>
            <person name="Obokata J."/>
            <person name="Shigenobu S."/>
        </authorList>
    </citation>
    <scope>NUCLEOTIDE SEQUENCE [LARGE SCALE GENOMIC DNA]</scope>
</reference>
<proteinExistence type="predicted"/>
<organism evidence="1 2">
    <name type="scientific">Elysia marginata</name>
    <dbReference type="NCBI Taxonomy" id="1093978"/>
    <lineage>
        <taxon>Eukaryota</taxon>
        <taxon>Metazoa</taxon>
        <taxon>Spiralia</taxon>
        <taxon>Lophotrochozoa</taxon>
        <taxon>Mollusca</taxon>
        <taxon>Gastropoda</taxon>
        <taxon>Heterobranchia</taxon>
        <taxon>Euthyneura</taxon>
        <taxon>Panpulmonata</taxon>
        <taxon>Sacoglossa</taxon>
        <taxon>Placobranchoidea</taxon>
        <taxon>Plakobranchidae</taxon>
        <taxon>Elysia</taxon>
    </lineage>
</organism>
<evidence type="ECO:0000313" key="1">
    <source>
        <dbReference type="EMBL" id="GFR71910.1"/>
    </source>
</evidence>
<dbReference type="InterPro" id="IPR033587">
    <property type="entry name" value="M1AP"/>
</dbReference>
<accession>A0AAV4FGB5</accession>
<dbReference type="Proteomes" id="UP000762676">
    <property type="component" value="Unassembled WGS sequence"/>
</dbReference>
<sequence>MIIITGHSGKFVQLQLRSLPDNFDLSSIKRILAVTVEAPITDDSGLACDEETSAFEMECGGFSGMIDCITLDCDPTSLQKFFYSWFTETSSELEHLHLVLPPPCPADPALVIKCDLLERLLCPYQLPFSEIFSIHTESNICKHNYPPPSKTLGMKVAVQNLEVVALVNRQDVCESVLFGFPYLVTPTTCWKMEWDMLEENQQNFSSLCSELHQKDQVLLTQAVYTGGNFHQRPIKAFTGPKPKGYFVLMPSDNK</sequence>
<dbReference type="EMBL" id="BMAT01011389">
    <property type="protein sequence ID" value="GFR71910.1"/>
    <property type="molecule type" value="Genomic_DNA"/>
</dbReference>
<gene>
    <name evidence="1" type="ORF">ElyMa_005691400</name>
</gene>
<protein>
    <submittedName>
        <fullName evidence="1">Meiosis 1 arrest protein-like</fullName>
    </submittedName>
</protein>
<name>A0AAV4FGB5_9GAST</name>
<dbReference type="GO" id="GO:0007127">
    <property type="term" value="P:meiosis I"/>
    <property type="evidence" value="ECO:0007669"/>
    <property type="project" value="InterPro"/>
</dbReference>
<keyword evidence="2" id="KW-1185">Reference proteome</keyword>
<dbReference type="GO" id="GO:0007283">
    <property type="term" value="P:spermatogenesis"/>
    <property type="evidence" value="ECO:0007669"/>
    <property type="project" value="InterPro"/>
</dbReference>
<dbReference type="PANTHER" id="PTHR28642:SF1">
    <property type="entry name" value="MEIOSIS 1 ARREST PROTEIN"/>
    <property type="match status" value="1"/>
</dbReference>
<evidence type="ECO:0000313" key="2">
    <source>
        <dbReference type="Proteomes" id="UP000762676"/>
    </source>
</evidence>